<keyword evidence="3" id="KW-1185">Reference proteome</keyword>
<dbReference type="InterPro" id="IPR000477">
    <property type="entry name" value="RT_dom"/>
</dbReference>
<dbReference type="Pfam" id="PF00078">
    <property type="entry name" value="RVT_1"/>
    <property type="match status" value="1"/>
</dbReference>
<dbReference type="InterPro" id="IPR043502">
    <property type="entry name" value="DNA/RNA_pol_sf"/>
</dbReference>
<dbReference type="PROSITE" id="PS50878">
    <property type="entry name" value="RT_POL"/>
    <property type="match status" value="1"/>
</dbReference>
<evidence type="ECO:0000259" key="1">
    <source>
        <dbReference type="PROSITE" id="PS50878"/>
    </source>
</evidence>
<dbReference type="EMBL" id="CP144752">
    <property type="protein sequence ID" value="WVZ88917.1"/>
    <property type="molecule type" value="Genomic_DNA"/>
</dbReference>
<protein>
    <recommendedName>
        <fullName evidence="1">Reverse transcriptase domain-containing protein</fullName>
    </recommendedName>
</protein>
<gene>
    <name evidence="2" type="ORF">U9M48_035384</name>
</gene>
<reference evidence="2 3" key="1">
    <citation type="submission" date="2024-02" db="EMBL/GenBank/DDBJ databases">
        <title>High-quality chromosome-scale genome assembly of Pensacola bahiagrass (Paspalum notatum Flugge var. saurae).</title>
        <authorList>
            <person name="Vega J.M."/>
            <person name="Podio M."/>
            <person name="Orjuela J."/>
            <person name="Siena L.A."/>
            <person name="Pessino S.C."/>
            <person name="Combes M.C."/>
            <person name="Mariac C."/>
            <person name="Albertini E."/>
            <person name="Pupilli F."/>
            <person name="Ortiz J.P.A."/>
            <person name="Leblanc O."/>
        </authorList>
    </citation>
    <scope>NUCLEOTIDE SEQUENCE [LARGE SCALE GENOMIC DNA]</scope>
    <source>
        <strain evidence="2">R1</strain>
        <tissue evidence="2">Leaf</tissue>
    </source>
</reference>
<accession>A0AAQ3X9Y2</accession>
<dbReference type="PANTHER" id="PTHR19446">
    <property type="entry name" value="REVERSE TRANSCRIPTASES"/>
    <property type="match status" value="1"/>
</dbReference>
<dbReference type="SUPFAM" id="SSF56672">
    <property type="entry name" value="DNA/RNA polymerases"/>
    <property type="match status" value="1"/>
</dbReference>
<organism evidence="2 3">
    <name type="scientific">Paspalum notatum var. saurae</name>
    <dbReference type="NCBI Taxonomy" id="547442"/>
    <lineage>
        <taxon>Eukaryota</taxon>
        <taxon>Viridiplantae</taxon>
        <taxon>Streptophyta</taxon>
        <taxon>Embryophyta</taxon>
        <taxon>Tracheophyta</taxon>
        <taxon>Spermatophyta</taxon>
        <taxon>Magnoliopsida</taxon>
        <taxon>Liliopsida</taxon>
        <taxon>Poales</taxon>
        <taxon>Poaceae</taxon>
        <taxon>PACMAD clade</taxon>
        <taxon>Panicoideae</taxon>
        <taxon>Andropogonodae</taxon>
        <taxon>Paspaleae</taxon>
        <taxon>Paspalinae</taxon>
        <taxon>Paspalum</taxon>
    </lineage>
</organism>
<evidence type="ECO:0000313" key="2">
    <source>
        <dbReference type="EMBL" id="WVZ88917.1"/>
    </source>
</evidence>
<dbReference type="Proteomes" id="UP001341281">
    <property type="component" value="Chromosome 08"/>
</dbReference>
<dbReference type="CDD" id="cd01650">
    <property type="entry name" value="RT_nLTR_like"/>
    <property type="match status" value="1"/>
</dbReference>
<sequence>MTIMARLLNGDYGHGSELDLYHLVIISFLVFNTYPRQAVGFHVAPNSGELPQILNKTYIVLIPKGINGNSPQNFRPISLCNVNYKIISSTIAKRIKNHLPSYIHASQAAFIPGRHITSNIILAQEITHSFSLKNWNNHAFMLKIDLVKAFDRIEWALILRALQRRGLSNHFCRLVHQCLSTTSFSEIINSQPFHDFRDQRGIRQGCPLSPYLFILAINELSLSLQQAMDGEAIKGISLGPNCPPIHSLMFADDLIVCGQTTKQEIDAIKQIIDTFCSASGQIPNRAKSSITYSKNVTQQERLMLTSLKVDRLSHAGRLVYINSVLCFHSLYYMTNILFPKNFLEKITSHIRNFWWKGNQLEGENKTICFRAW</sequence>
<proteinExistence type="predicted"/>
<dbReference type="AlphaFoldDB" id="A0AAQ3X9Y2"/>
<feature type="domain" description="Reverse transcriptase" evidence="1">
    <location>
        <begin position="43"/>
        <end position="325"/>
    </location>
</feature>
<evidence type="ECO:0000313" key="3">
    <source>
        <dbReference type="Proteomes" id="UP001341281"/>
    </source>
</evidence>
<name>A0AAQ3X9Y2_PASNO</name>